<gene>
    <name evidence="11" type="primary">ispDF</name>
    <name evidence="14" type="ORF">A9D14_06465</name>
</gene>
<keyword evidence="6 11" id="KW-0548">Nucleotidyltransferase</keyword>
<dbReference type="OrthoDB" id="9804336at2"/>
<dbReference type="PROSITE" id="PS01350">
    <property type="entry name" value="ISPF"/>
    <property type="match status" value="1"/>
</dbReference>
<dbReference type="InterPro" id="IPR036571">
    <property type="entry name" value="MECDP_synthase_sf"/>
</dbReference>
<dbReference type="GO" id="GO:0046872">
    <property type="term" value="F:metal ion binding"/>
    <property type="evidence" value="ECO:0007669"/>
    <property type="project" value="UniProtKB-KW"/>
</dbReference>
<keyword evidence="9 11" id="KW-0456">Lyase</keyword>
<dbReference type="EC" id="2.7.7.60" evidence="11"/>
<comment type="cofactor">
    <cofactor evidence="2 11">
        <name>a divalent metal cation</name>
        <dbReference type="ChEBI" id="CHEBI:60240"/>
    </cofactor>
</comment>
<comment type="pathway">
    <text evidence="3 11">Isoprenoid biosynthesis; isopentenyl diphosphate biosynthesis via DXP pathway; isopentenyl diphosphate from 1-deoxy-D-xylulose 5-phosphate: step 4/6.</text>
</comment>
<comment type="catalytic activity">
    <reaction evidence="11">
        <text>2-C-methyl-D-erythritol 4-phosphate + CTP + H(+) = 4-CDP-2-C-methyl-D-erythritol + diphosphate</text>
        <dbReference type="Rhea" id="RHEA:13429"/>
        <dbReference type="ChEBI" id="CHEBI:15378"/>
        <dbReference type="ChEBI" id="CHEBI:33019"/>
        <dbReference type="ChEBI" id="CHEBI:37563"/>
        <dbReference type="ChEBI" id="CHEBI:57823"/>
        <dbReference type="ChEBI" id="CHEBI:58262"/>
        <dbReference type="EC" id="2.7.7.60"/>
    </reaction>
</comment>
<evidence type="ECO:0000256" key="12">
    <source>
        <dbReference type="RuleBase" id="RU004395"/>
    </source>
</evidence>
<evidence type="ECO:0000256" key="1">
    <source>
        <dbReference type="ARBA" id="ARBA00000200"/>
    </source>
</evidence>
<dbReference type="AlphaFoldDB" id="A0A1Z1FAY4"/>
<feature type="binding site" evidence="11">
    <location>
        <position position="384"/>
    </location>
    <ligand>
        <name>4-CDP-2-C-methyl-D-erythritol 2-phosphate</name>
        <dbReference type="ChEBI" id="CHEBI:57919"/>
    </ligand>
</feature>
<keyword evidence="15" id="KW-1185">Reference proteome</keyword>
<feature type="binding site" evidence="11">
    <location>
        <position position="250"/>
    </location>
    <ligand>
        <name>a divalent metal cation</name>
        <dbReference type="ChEBI" id="CHEBI:60240"/>
    </ligand>
</feature>
<dbReference type="InterPro" id="IPR003526">
    <property type="entry name" value="MECDP_synthase"/>
</dbReference>
<evidence type="ECO:0000256" key="11">
    <source>
        <dbReference type="HAMAP-Rule" id="MF_01520"/>
    </source>
</evidence>
<sequence>MADMVDRSGADRNDTDRQGETIAGIIVAAGSGSRAGLGTPKQYAPYGRTTVLGHAVAMLRKAISGPILIVIPPGDEDAARGAIGDSGAISFVFGGATRQGSVRAGLEALAALPSPPTSVLIHDAARPDLPGCVAERLIAALRERSGAIPVLPVVDSMVEASGSIMGAPARREELRRVQTPQAFRFGDILAAHRAWEGPPSAGDDAQVLRKAGHEVALVDGDARLAKLTFKEDFAMPPSPVPAFRTGSGYDVHRLEPGDHLWLCGVRIEHDRTLAGHSDADVALHALTDAILGAVAIGDIGDHFPPSDPQWKGAASHIFLTHAVRLAEENGYRLANCDLTIICEAPKVGPHRMAMRERLAELLAVDISVISVKATTTERLGFTGRGEGIAAQAQVLLMKAA</sequence>
<feature type="binding site" evidence="11">
    <location>
        <begin position="298"/>
        <end position="300"/>
    </location>
    <ligand>
        <name>4-CDP-2-C-methyl-D-erythritol 2-phosphate</name>
        <dbReference type="ChEBI" id="CHEBI:57919"/>
    </ligand>
</feature>
<feature type="binding site" evidence="11">
    <location>
        <position position="284"/>
    </location>
    <ligand>
        <name>a divalent metal cation</name>
        <dbReference type="ChEBI" id="CHEBI:60240"/>
    </ligand>
</feature>
<dbReference type="SUPFAM" id="SSF53448">
    <property type="entry name" value="Nucleotide-diphospho-sugar transferases"/>
    <property type="match status" value="1"/>
</dbReference>
<keyword evidence="10 11" id="KW-0511">Multifunctional enzyme</keyword>
<dbReference type="GO" id="GO:0008685">
    <property type="term" value="F:2-C-methyl-D-erythritol 2,4-cyclodiphosphate synthase activity"/>
    <property type="evidence" value="ECO:0007669"/>
    <property type="project" value="UniProtKB-UniRule"/>
</dbReference>
<comment type="pathway">
    <text evidence="11">Isoprenoid biosynthesis; isopentenyl diphosphate biosynthesis via DXP pathway; isopentenyl diphosphate from 1-deoxy-D-xylulose 5-phosphate: step 2/6.</text>
</comment>
<feature type="site" description="Positions MEP for the nucleophilic attack" evidence="11">
    <location>
        <position position="171"/>
    </location>
</feature>
<proteinExistence type="inferred from homology"/>
<accession>A0A1Z1FAY4</accession>
<dbReference type="Pfam" id="PF01128">
    <property type="entry name" value="IspD"/>
    <property type="match status" value="1"/>
</dbReference>
<feature type="region of interest" description="2-C-methyl-D-erythritol 2,4-cyclodiphosphate synthase" evidence="11">
    <location>
        <begin position="244"/>
        <end position="400"/>
    </location>
</feature>
<evidence type="ECO:0000256" key="6">
    <source>
        <dbReference type="ARBA" id="ARBA00022695"/>
    </source>
</evidence>
<feature type="binding site" evidence="11">
    <location>
        <begin position="250"/>
        <end position="252"/>
    </location>
    <ligand>
        <name>4-CDP-2-C-methyl-D-erythritol 2-phosphate</name>
        <dbReference type="ChEBI" id="CHEBI:57919"/>
    </ligand>
</feature>
<dbReference type="EMBL" id="CP019602">
    <property type="protein sequence ID" value="ARU15893.1"/>
    <property type="molecule type" value="Genomic_DNA"/>
</dbReference>
<dbReference type="GO" id="GO:0019288">
    <property type="term" value="P:isopentenyl diphosphate biosynthetic process, methylerythritol 4-phosphate pathway"/>
    <property type="evidence" value="ECO:0007669"/>
    <property type="project" value="UniProtKB-UniRule"/>
</dbReference>
<dbReference type="PANTHER" id="PTHR43181:SF1">
    <property type="entry name" value="2-C-METHYL-D-ERYTHRITOL 2,4-CYCLODIPHOSPHATE SYNTHASE, CHLOROPLASTIC"/>
    <property type="match status" value="1"/>
</dbReference>
<feature type="binding site" evidence="11">
    <location>
        <begin position="276"/>
        <end position="277"/>
    </location>
    <ligand>
        <name>4-CDP-2-C-methyl-D-erythritol 2-phosphate</name>
        <dbReference type="ChEBI" id="CHEBI:57919"/>
    </ligand>
</feature>
<dbReference type="Proteomes" id="UP000195807">
    <property type="component" value="Chromosome"/>
</dbReference>
<dbReference type="InterPro" id="IPR026596">
    <property type="entry name" value="IspD/F"/>
</dbReference>
<feature type="domain" description="2-C-methyl-D-erythritol 2,4-cyclodiphosphate synthase" evidence="13">
    <location>
        <begin position="243"/>
        <end position="396"/>
    </location>
</feature>
<evidence type="ECO:0000256" key="4">
    <source>
        <dbReference type="ARBA" id="ARBA00008480"/>
    </source>
</evidence>
<dbReference type="CDD" id="cd00554">
    <property type="entry name" value="MECDP_synthase"/>
    <property type="match status" value="1"/>
</dbReference>
<feature type="site" description="Transition state stabilizer" evidence="11">
    <location>
        <position position="41"/>
    </location>
</feature>
<evidence type="ECO:0000256" key="8">
    <source>
        <dbReference type="ARBA" id="ARBA00023229"/>
    </source>
</evidence>
<comment type="similarity">
    <text evidence="4 12">Belongs to the IspF family.</text>
</comment>
<evidence type="ECO:0000256" key="5">
    <source>
        <dbReference type="ARBA" id="ARBA00022679"/>
    </source>
</evidence>
<dbReference type="SUPFAM" id="SSF69765">
    <property type="entry name" value="IpsF-like"/>
    <property type="match status" value="1"/>
</dbReference>
<keyword evidence="7 11" id="KW-0479">Metal-binding</keyword>
<feature type="site" description="Positions MEP for the nucleophilic attack" evidence="11">
    <location>
        <position position="226"/>
    </location>
</feature>
<dbReference type="GO" id="GO:0050518">
    <property type="term" value="F:2-C-methyl-D-erythritol 4-phosphate cytidylyltransferase activity"/>
    <property type="evidence" value="ECO:0007669"/>
    <property type="project" value="UniProtKB-UniRule"/>
</dbReference>
<dbReference type="GO" id="GO:0016114">
    <property type="term" value="P:terpenoid biosynthetic process"/>
    <property type="evidence" value="ECO:0007669"/>
    <property type="project" value="InterPro"/>
</dbReference>
<feature type="site" description="Transition state stabilizer" evidence="11">
    <location>
        <position position="375"/>
    </location>
</feature>
<evidence type="ECO:0000313" key="14">
    <source>
        <dbReference type="EMBL" id="ARU15893.1"/>
    </source>
</evidence>
<evidence type="ECO:0000259" key="13">
    <source>
        <dbReference type="Pfam" id="PF02542"/>
    </source>
</evidence>
<dbReference type="Gene3D" id="3.90.550.10">
    <property type="entry name" value="Spore Coat Polysaccharide Biosynthesis Protein SpsA, Chain A"/>
    <property type="match status" value="1"/>
</dbReference>
<keyword evidence="8 11" id="KW-0414">Isoprene biosynthesis</keyword>
<evidence type="ECO:0000256" key="7">
    <source>
        <dbReference type="ARBA" id="ARBA00022723"/>
    </source>
</evidence>
<feature type="binding site" evidence="11">
    <location>
        <begin position="374"/>
        <end position="377"/>
    </location>
    <ligand>
        <name>4-CDP-2-C-methyl-D-erythritol 2-phosphate</name>
        <dbReference type="ChEBI" id="CHEBI:57919"/>
    </ligand>
</feature>
<feature type="binding site" evidence="11">
    <location>
        <position position="252"/>
    </location>
    <ligand>
        <name>a divalent metal cation</name>
        <dbReference type="ChEBI" id="CHEBI:60240"/>
    </ligand>
</feature>
<reference evidence="14 15" key="1">
    <citation type="submission" date="2017-01" db="EMBL/GenBank/DDBJ databases">
        <title>Complete genome sequence of esterase-producing bacterium Croceicoccus marinus E4A9.</title>
        <authorList>
            <person name="Wu Y.-H."/>
            <person name="Cheng H."/>
            <person name="Xu L."/>
            <person name="Huo Y.-Y."/>
            <person name="Wang C.-S."/>
            <person name="Xu X.-W."/>
        </authorList>
    </citation>
    <scope>NUCLEOTIDE SEQUENCE [LARGE SCALE GENOMIC DNA]</scope>
    <source>
        <strain evidence="14 15">E4A9</strain>
    </source>
</reference>
<dbReference type="STRING" id="450378.GCA_001661675_01296"/>
<name>A0A1Z1FAY4_9SPHN</name>
<dbReference type="HAMAP" id="MF_01520">
    <property type="entry name" value="IspDF"/>
    <property type="match status" value="1"/>
</dbReference>
<dbReference type="HAMAP" id="MF_00107">
    <property type="entry name" value="IspF"/>
    <property type="match status" value="1"/>
</dbReference>
<dbReference type="EC" id="4.6.1.12" evidence="11"/>
<comment type="similarity">
    <text evidence="11">In the N-terminal section; belongs to the IspD/TarI cytidylyltransferase family. IspD subfamily.</text>
</comment>
<dbReference type="CDD" id="cd02516">
    <property type="entry name" value="CDP-ME_synthetase"/>
    <property type="match status" value="1"/>
</dbReference>
<comment type="catalytic activity">
    <reaction evidence="1 11 12">
        <text>4-CDP-2-C-methyl-D-erythritol 2-phosphate = 2-C-methyl-D-erythritol 2,4-cyclic diphosphate + CMP</text>
        <dbReference type="Rhea" id="RHEA:23864"/>
        <dbReference type="ChEBI" id="CHEBI:57919"/>
        <dbReference type="ChEBI" id="CHEBI:58483"/>
        <dbReference type="ChEBI" id="CHEBI:60377"/>
        <dbReference type="EC" id="4.6.1.12"/>
    </reaction>
</comment>
<dbReference type="FunFam" id="3.30.1330.50:FF:000001">
    <property type="entry name" value="2-C-methyl-D-erythritol 2,4-cyclodiphosphate synthase"/>
    <property type="match status" value="1"/>
</dbReference>
<comment type="caution">
    <text evidence="11">Lacks conserved residue(s) required for the propagation of feature annotation.</text>
</comment>
<dbReference type="NCBIfam" id="TIGR00151">
    <property type="entry name" value="ispF"/>
    <property type="match status" value="1"/>
</dbReference>
<evidence type="ECO:0000256" key="9">
    <source>
        <dbReference type="ARBA" id="ARBA00023239"/>
    </source>
</evidence>
<keyword evidence="5 11" id="KW-0808">Transferase</keyword>
<evidence type="ECO:0000313" key="15">
    <source>
        <dbReference type="Proteomes" id="UP000195807"/>
    </source>
</evidence>
<dbReference type="InterPro" id="IPR018294">
    <property type="entry name" value="ISPD_synthase_CS"/>
</dbReference>
<dbReference type="NCBIfam" id="NF006899">
    <property type="entry name" value="PRK09382.1"/>
    <property type="match status" value="1"/>
</dbReference>
<comment type="similarity">
    <text evidence="11">In the C-terminal section; belongs to the IspF family.</text>
</comment>
<dbReference type="PROSITE" id="PS01295">
    <property type="entry name" value="ISPD"/>
    <property type="match status" value="1"/>
</dbReference>
<evidence type="ECO:0000256" key="3">
    <source>
        <dbReference type="ARBA" id="ARBA00004709"/>
    </source>
</evidence>
<dbReference type="InterPro" id="IPR020555">
    <property type="entry name" value="MECDP_synthase_CS"/>
</dbReference>
<dbReference type="PANTHER" id="PTHR43181">
    <property type="entry name" value="2-C-METHYL-D-ERYTHRITOL 2,4-CYCLODIPHOSPHATE SYNTHASE, CHLOROPLASTIC"/>
    <property type="match status" value="1"/>
</dbReference>
<feature type="region of interest" description="2-C-methyl-D-erythritol 4-phosphate cytidylyltransferase" evidence="11">
    <location>
        <begin position="1"/>
        <end position="241"/>
    </location>
</feature>
<dbReference type="UniPathway" id="UPA00056">
    <property type="reaction ID" value="UER00093"/>
</dbReference>
<dbReference type="Pfam" id="PF02542">
    <property type="entry name" value="YgbB"/>
    <property type="match status" value="1"/>
</dbReference>
<comment type="function">
    <text evidence="11">Bifunctional enzyme that catalyzes the formation of 4-diphosphocytidyl-2-C-methyl-D-erythritol from CTP and 2-C-methyl-D-erythritol 4-phosphate (MEP) (IspD), and catalyzes the conversion of 4-diphosphocytidyl-2-C-methyl-D-erythritol 2-phosphate (CDP-ME2P) to 2-C-methyl-D-erythritol 2,4-cyclodiphosphate (ME-CPP) with a corresponding release of cytidine 5-monophosphate (CMP) (IspF).</text>
</comment>
<feature type="site" description="Transition state stabilizer" evidence="11">
    <location>
        <position position="276"/>
    </location>
</feature>
<organism evidence="14 15">
    <name type="scientific">Croceicoccus marinus</name>
    <dbReference type="NCBI Taxonomy" id="450378"/>
    <lineage>
        <taxon>Bacteria</taxon>
        <taxon>Pseudomonadati</taxon>
        <taxon>Pseudomonadota</taxon>
        <taxon>Alphaproteobacteria</taxon>
        <taxon>Sphingomonadales</taxon>
        <taxon>Erythrobacteraceae</taxon>
        <taxon>Croceicoccus</taxon>
    </lineage>
</organism>
<evidence type="ECO:0000256" key="10">
    <source>
        <dbReference type="ARBA" id="ARBA00023268"/>
    </source>
</evidence>
<evidence type="ECO:0000256" key="2">
    <source>
        <dbReference type="ARBA" id="ARBA00001968"/>
    </source>
</evidence>
<feature type="site" description="Transition state stabilizer" evidence="11">
    <location>
        <position position="34"/>
    </location>
</feature>
<dbReference type="InterPro" id="IPR034683">
    <property type="entry name" value="IspD/TarI"/>
</dbReference>
<dbReference type="Gene3D" id="3.30.1330.50">
    <property type="entry name" value="2-C-methyl-D-erythritol 2,4-cyclodiphosphate synthase"/>
    <property type="match status" value="1"/>
</dbReference>
<protein>
    <recommendedName>
        <fullName evidence="11">Bifunctional enzyme IspD/IspF</fullName>
    </recommendedName>
    <domain>
        <recommendedName>
            <fullName evidence="11">2-C-methyl-D-erythritol 4-phosphate cytidylyltransferase</fullName>
            <ecNumber evidence="11">2.7.7.60</ecNumber>
        </recommendedName>
        <alternativeName>
            <fullName evidence="11">4-diphosphocytidyl-2C-methyl-D-erythritol synthase</fullName>
        </alternativeName>
        <alternativeName>
            <fullName evidence="11">MEP cytidylyltransferase</fullName>
            <shortName evidence="11">MCT</shortName>
        </alternativeName>
    </domain>
    <domain>
        <recommendedName>
            <fullName evidence="11">2-C-methyl-D-erythritol 2,4-cyclodiphosphate synthase</fullName>
            <shortName evidence="11">MECDP-synthase</shortName>
            <shortName evidence="11">MECPP-synthase</shortName>
            <shortName evidence="11">MECPS</shortName>
            <ecNumber evidence="11">4.6.1.12</ecNumber>
        </recommendedName>
    </domain>
</protein>
<feature type="binding site" evidence="11">
    <location>
        <position position="381"/>
    </location>
    <ligand>
        <name>4-CDP-2-C-methyl-D-erythritol 2-phosphate</name>
        <dbReference type="ChEBI" id="CHEBI:57919"/>
    </ligand>
</feature>
<dbReference type="KEGG" id="cman:A9D14_06465"/>
<dbReference type="InterPro" id="IPR029044">
    <property type="entry name" value="Nucleotide-diphossugar_trans"/>
</dbReference>